<sequence>MSRIDKAIEKAAQLRDVTPLPVAPPKVEPSVRVEPPRRGRMERLLEVEPLPVDNPFLVASGKALPAVAEEYKKLKSMVIRLTKGKQFKNSLVVTSTVAAEGKSLTALNLATTLAQEYDHTVLLVDADLRKPSIHKLLGLQPQVGLVHCLKGDASLEDALVKTGIGKLVVLPAGGVVSDPVELLSSNRMKQIIKELKARYPERYVIIDTPPVLPFAEAQVLASQADGVLFVIREGCAKASHVKEALETVKGVNLLGVVYNDSSVRQKKGSYYYY</sequence>
<keyword evidence="5" id="KW-0418">Kinase</keyword>
<dbReference type="SUPFAM" id="SSF52540">
    <property type="entry name" value="P-loop containing nucleoside triphosphate hydrolases"/>
    <property type="match status" value="1"/>
</dbReference>
<keyword evidence="7" id="KW-0829">Tyrosine-protein kinase</keyword>
<dbReference type="InterPro" id="IPR027417">
    <property type="entry name" value="P-loop_NTPase"/>
</dbReference>
<dbReference type="InterPro" id="IPR025669">
    <property type="entry name" value="AAA_dom"/>
</dbReference>
<dbReference type="Gene3D" id="3.40.50.300">
    <property type="entry name" value="P-loop containing nucleotide triphosphate hydrolases"/>
    <property type="match status" value="1"/>
</dbReference>
<dbReference type="InterPro" id="IPR050445">
    <property type="entry name" value="Bact_polysacc_biosynth/exp"/>
</dbReference>
<evidence type="ECO:0000256" key="2">
    <source>
        <dbReference type="ARBA" id="ARBA00011903"/>
    </source>
</evidence>
<dbReference type="PANTHER" id="PTHR32309:SF13">
    <property type="entry name" value="FERRIC ENTEROBACTIN TRANSPORT PROTEIN FEPE"/>
    <property type="match status" value="1"/>
</dbReference>
<evidence type="ECO:0000256" key="6">
    <source>
        <dbReference type="ARBA" id="ARBA00022840"/>
    </source>
</evidence>
<gene>
    <name evidence="10" type="ORF">DESUT3_23570</name>
</gene>
<evidence type="ECO:0000313" key="10">
    <source>
        <dbReference type="EMBL" id="BCR05288.1"/>
    </source>
</evidence>
<accession>A0ABN6DYU3</accession>
<reference evidence="10 11" key="1">
    <citation type="journal article" date="2016" name="C (Basel)">
        <title>Selective Growth of and Electricity Production by Marine Exoelectrogenic Bacteria in Self-Aggregated Hydrogel of Microbially Reduced Graphene Oxide.</title>
        <authorList>
            <person name="Yoshida N."/>
            <person name="Goto Y."/>
            <person name="Miyata Y."/>
        </authorList>
    </citation>
    <scope>NUCLEOTIDE SEQUENCE [LARGE SCALE GENOMIC DNA]</scope>
    <source>
        <strain evidence="10 11">NIT-T3</strain>
    </source>
</reference>
<evidence type="ECO:0000256" key="5">
    <source>
        <dbReference type="ARBA" id="ARBA00022777"/>
    </source>
</evidence>
<dbReference type="EMBL" id="AP024355">
    <property type="protein sequence ID" value="BCR05288.1"/>
    <property type="molecule type" value="Genomic_DNA"/>
</dbReference>
<evidence type="ECO:0000256" key="3">
    <source>
        <dbReference type="ARBA" id="ARBA00022679"/>
    </source>
</evidence>
<keyword evidence="11" id="KW-1185">Reference proteome</keyword>
<protein>
    <recommendedName>
        <fullName evidence="2">non-specific protein-tyrosine kinase</fullName>
        <ecNumber evidence="2">2.7.10.2</ecNumber>
    </recommendedName>
</protein>
<name>A0ABN6DYU3_9BACT</name>
<evidence type="ECO:0000256" key="1">
    <source>
        <dbReference type="ARBA" id="ARBA00007316"/>
    </source>
</evidence>
<proteinExistence type="inferred from homology"/>
<dbReference type="Proteomes" id="UP001319827">
    <property type="component" value="Chromosome"/>
</dbReference>
<feature type="domain" description="AAA" evidence="9">
    <location>
        <begin position="101"/>
        <end position="250"/>
    </location>
</feature>
<evidence type="ECO:0000256" key="4">
    <source>
        <dbReference type="ARBA" id="ARBA00022741"/>
    </source>
</evidence>
<evidence type="ECO:0000259" key="9">
    <source>
        <dbReference type="Pfam" id="PF13614"/>
    </source>
</evidence>
<comment type="catalytic activity">
    <reaction evidence="8">
        <text>L-tyrosyl-[protein] + ATP = O-phospho-L-tyrosyl-[protein] + ADP + H(+)</text>
        <dbReference type="Rhea" id="RHEA:10596"/>
        <dbReference type="Rhea" id="RHEA-COMP:10136"/>
        <dbReference type="Rhea" id="RHEA-COMP:20101"/>
        <dbReference type="ChEBI" id="CHEBI:15378"/>
        <dbReference type="ChEBI" id="CHEBI:30616"/>
        <dbReference type="ChEBI" id="CHEBI:46858"/>
        <dbReference type="ChEBI" id="CHEBI:61978"/>
        <dbReference type="ChEBI" id="CHEBI:456216"/>
        <dbReference type="EC" id="2.7.10.2"/>
    </reaction>
</comment>
<dbReference type="Pfam" id="PF13614">
    <property type="entry name" value="AAA_31"/>
    <property type="match status" value="1"/>
</dbReference>
<dbReference type="PANTHER" id="PTHR32309">
    <property type="entry name" value="TYROSINE-PROTEIN KINASE"/>
    <property type="match status" value="1"/>
</dbReference>
<dbReference type="NCBIfam" id="TIGR03018">
    <property type="entry name" value="pepcterm_TyrKin"/>
    <property type="match status" value="1"/>
</dbReference>
<dbReference type="RefSeq" id="WP_221248722.1">
    <property type="nucleotide sequence ID" value="NZ_AP024355.1"/>
</dbReference>
<reference evidence="10 11" key="2">
    <citation type="journal article" date="2021" name="Int. J. Syst. Evol. Microbiol.">
        <title>Isolation and Polyphasic Characterization of Desulfuromonas versatilis sp. Nov., an Electrogenic Bacteria Capable of Versatile Metabolism Isolated from a Graphene Oxide-Reducing Enrichment Culture.</title>
        <authorList>
            <person name="Xie L."/>
            <person name="Yoshida N."/>
            <person name="Ishii S."/>
            <person name="Meng L."/>
        </authorList>
    </citation>
    <scope>NUCLEOTIDE SEQUENCE [LARGE SCALE GENOMIC DNA]</scope>
    <source>
        <strain evidence="10 11">NIT-T3</strain>
    </source>
</reference>
<comment type="similarity">
    <text evidence="1">Belongs to the CpsD/CapB family.</text>
</comment>
<keyword evidence="4" id="KW-0547">Nucleotide-binding</keyword>
<evidence type="ECO:0000256" key="8">
    <source>
        <dbReference type="ARBA" id="ARBA00051245"/>
    </source>
</evidence>
<evidence type="ECO:0000313" key="11">
    <source>
        <dbReference type="Proteomes" id="UP001319827"/>
    </source>
</evidence>
<dbReference type="EC" id="2.7.10.2" evidence="2"/>
<dbReference type="InterPro" id="IPR005702">
    <property type="entry name" value="Wzc-like_C"/>
</dbReference>
<evidence type="ECO:0000256" key="7">
    <source>
        <dbReference type="ARBA" id="ARBA00023137"/>
    </source>
</evidence>
<keyword evidence="3" id="KW-0808">Transferase</keyword>
<dbReference type="NCBIfam" id="TIGR01007">
    <property type="entry name" value="eps_fam"/>
    <property type="match status" value="1"/>
</dbReference>
<keyword evidence="6" id="KW-0067">ATP-binding</keyword>
<organism evidence="10 11">
    <name type="scientific">Desulfuromonas versatilis</name>
    <dbReference type="NCBI Taxonomy" id="2802975"/>
    <lineage>
        <taxon>Bacteria</taxon>
        <taxon>Pseudomonadati</taxon>
        <taxon>Thermodesulfobacteriota</taxon>
        <taxon>Desulfuromonadia</taxon>
        <taxon>Desulfuromonadales</taxon>
        <taxon>Desulfuromonadaceae</taxon>
        <taxon>Desulfuromonas</taxon>
    </lineage>
</organism>
<dbReference type="CDD" id="cd05387">
    <property type="entry name" value="BY-kinase"/>
    <property type="match status" value="1"/>
</dbReference>